<protein>
    <submittedName>
        <fullName evidence="1">Uncharacterized protein</fullName>
    </submittedName>
</protein>
<sequence length="276" mass="31847">MKVALLDHTGYGRDDYSRQAWITRINENVTAQRNIATFHFVSRPGLDGEAPERAPFMRSETSTGVGTYTLVGGRVQRELRLNLSHSEHQFIEDTTYGIRSMMSAGTFPSQYVVDWVYTERPACPDVWWGGSKLFDGCMSELLKIERLQRSRQWDNPTTDKYGTRTDLEITVYSTFDGASDIKKTSVFSPIYHEALDRLVEELTDLFERAYAAEPGDDYDTRMFDSSSDRARELAKKELPDWNDYVLKSGDARTFRTELREYSAEILQRVRIDLKLK</sequence>
<accession>A0ABP7CB21</accession>
<reference evidence="2" key="1">
    <citation type="journal article" date="2019" name="Int. J. Syst. Evol. Microbiol.">
        <title>The Global Catalogue of Microorganisms (GCM) 10K type strain sequencing project: providing services to taxonomists for standard genome sequencing and annotation.</title>
        <authorList>
            <consortium name="The Broad Institute Genomics Platform"/>
            <consortium name="The Broad Institute Genome Sequencing Center for Infectious Disease"/>
            <person name="Wu L."/>
            <person name="Ma J."/>
        </authorList>
    </citation>
    <scope>NUCLEOTIDE SEQUENCE [LARGE SCALE GENOMIC DNA]</scope>
    <source>
        <strain evidence="2">JCM 16904</strain>
    </source>
</reference>
<dbReference type="Proteomes" id="UP001500902">
    <property type="component" value="Unassembled WGS sequence"/>
</dbReference>
<proteinExistence type="predicted"/>
<gene>
    <name evidence="1" type="ORF">GCM10022224_058360</name>
</gene>
<evidence type="ECO:0000313" key="1">
    <source>
        <dbReference type="EMBL" id="GAA3685895.1"/>
    </source>
</evidence>
<dbReference type="RefSeq" id="WP_344885123.1">
    <property type="nucleotide sequence ID" value="NZ_BAAAZP010000102.1"/>
</dbReference>
<keyword evidence="2" id="KW-1185">Reference proteome</keyword>
<dbReference type="EMBL" id="BAAAZP010000102">
    <property type="protein sequence ID" value="GAA3685895.1"/>
    <property type="molecule type" value="Genomic_DNA"/>
</dbReference>
<evidence type="ECO:0000313" key="2">
    <source>
        <dbReference type="Proteomes" id="UP001500902"/>
    </source>
</evidence>
<comment type="caution">
    <text evidence="1">The sequence shown here is derived from an EMBL/GenBank/DDBJ whole genome shotgun (WGS) entry which is preliminary data.</text>
</comment>
<organism evidence="1 2">
    <name type="scientific">Nonomuraea antimicrobica</name>
    <dbReference type="NCBI Taxonomy" id="561173"/>
    <lineage>
        <taxon>Bacteria</taxon>
        <taxon>Bacillati</taxon>
        <taxon>Actinomycetota</taxon>
        <taxon>Actinomycetes</taxon>
        <taxon>Streptosporangiales</taxon>
        <taxon>Streptosporangiaceae</taxon>
        <taxon>Nonomuraea</taxon>
    </lineage>
</organism>
<name>A0ABP7CB21_9ACTN</name>